<dbReference type="PANTHER" id="PTHR43471">
    <property type="entry name" value="ABC TRANSPORTER PERMEASE"/>
    <property type="match status" value="1"/>
</dbReference>
<dbReference type="OrthoDB" id="86287at2157"/>
<dbReference type="EMBL" id="BMPF01000003">
    <property type="protein sequence ID" value="GGL38436.1"/>
    <property type="molecule type" value="Genomic_DNA"/>
</dbReference>
<feature type="transmembrane region" description="Helical" evidence="1">
    <location>
        <begin position="131"/>
        <end position="154"/>
    </location>
</feature>
<keyword evidence="1" id="KW-0812">Transmembrane</keyword>
<proteinExistence type="predicted"/>
<dbReference type="GO" id="GO:0140359">
    <property type="term" value="F:ABC-type transporter activity"/>
    <property type="evidence" value="ECO:0007669"/>
    <property type="project" value="InterPro"/>
</dbReference>
<dbReference type="Pfam" id="PF12679">
    <property type="entry name" value="ABC2_membrane_2"/>
    <property type="match status" value="1"/>
</dbReference>
<sequence length="262" mass="26966">MSWRVVAERDARDPFRSMSALVLFGLFGLLFAAVGYLASGSTGVAGILGSVANGIVPLAGYGICYGVIAGKRDSGSLRVVLSLPHSRRDIVLGSALGRLAVLALAVTVGFVTAVLVFLAAGGGGIDATAVLLTWALAVLFAASVVGVGVGISAAARTAGRAVAGVASAYVLFVVAWNWIPGLVRYVIGGFRFPTGPTPTWATVFAYCNPERAYAVLSSTVANRAPPVSSEVYTSPGFALAVLVAWTVVPLALGYLRFERDDL</sequence>
<dbReference type="GO" id="GO:0005886">
    <property type="term" value="C:plasma membrane"/>
    <property type="evidence" value="ECO:0007669"/>
    <property type="project" value="UniProtKB-SubCell"/>
</dbReference>
<name>A0A830EYX8_9EURY</name>
<evidence type="ECO:0000313" key="3">
    <source>
        <dbReference type="Proteomes" id="UP000628840"/>
    </source>
</evidence>
<protein>
    <submittedName>
        <fullName evidence="2">Copper ABC transporter permease</fullName>
    </submittedName>
</protein>
<keyword evidence="1" id="KW-0472">Membrane</keyword>
<dbReference type="RefSeq" id="WP_188883850.1">
    <property type="nucleotide sequence ID" value="NZ_BMPF01000003.1"/>
</dbReference>
<feature type="transmembrane region" description="Helical" evidence="1">
    <location>
        <begin position="20"/>
        <end position="38"/>
    </location>
</feature>
<evidence type="ECO:0000256" key="1">
    <source>
        <dbReference type="SAM" id="Phobius"/>
    </source>
</evidence>
<comment type="caution">
    <text evidence="2">The sequence shown here is derived from an EMBL/GenBank/DDBJ whole genome shotgun (WGS) entry which is preliminary data.</text>
</comment>
<evidence type="ECO:0000313" key="2">
    <source>
        <dbReference type="EMBL" id="GGL38436.1"/>
    </source>
</evidence>
<accession>A0A830EYX8</accession>
<feature type="transmembrane region" description="Helical" evidence="1">
    <location>
        <begin position="44"/>
        <end position="69"/>
    </location>
</feature>
<feature type="transmembrane region" description="Helical" evidence="1">
    <location>
        <begin position="236"/>
        <end position="255"/>
    </location>
</feature>
<dbReference type="PANTHER" id="PTHR43471:SF1">
    <property type="entry name" value="ABC TRANSPORTER PERMEASE PROTEIN NOSY-RELATED"/>
    <property type="match status" value="1"/>
</dbReference>
<dbReference type="AlphaFoldDB" id="A0A830EYX8"/>
<feature type="transmembrane region" description="Helical" evidence="1">
    <location>
        <begin position="161"/>
        <end position="179"/>
    </location>
</feature>
<reference evidence="2 3" key="1">
    <citation type="journal article" date="2019" name="Int. J. Syst. Evol. Microbiol.">
        <title>The Global Catalogue of Microorganisms (GCM) 10K type strain sequencing project: providing services to taxonomists for standard genome sequencing and annotation.</title>
        <authorList>
            <consortium name="The Broad Institute Genomics Platform"/>
            <consortium name="The Broad Institute Genome Sequencing Center for Infectious Disease"/>
            <person name="Wu L."/>
            <person name="Ma J."/>
        </authorList>
    </citation>
    <scope>NUCLEOTIDE SEQUENCE [LARGE SCALE GENOMIC DNA]</scope>
    <source>
        <strain evidence="2 3">JCM 19585</strain>
    </source>
</reference>
<organism evidence="2 3">
    <name type="scientific">Halarchaeum grantii</name>
    <dbReference type="NCBI Taxonomy" id="1193105"/>
    <lineage>
        <taxon>Archaea</taxon>
        <taxon>Methanobacteriati</taxon>
        <taxon>Methanobacteriota</taxon>
        <taxon>Stenosarchaea group</taxon>
        <taxon>Halobacteria</taxon>
        <taxon>Halobacteriales</taxon>
        <taxon>Halobacteriaceae</taxon>
    </lineage>
</organism>
<feature type="transmembrane region" description="Helical" evidence="1">
    <location>
        <begin position="90"/>
        <end position="119"/>
    </location>
</feature>
<dbReference type="Proteomes" id="UP000628840">
    <property type="component" value="Unassembled WGS sequence"/>
</dbReference>
<gene>
    <name evidence="2" type="ORF">GCM10009037_22580</name>
</gene>
<keyword evidence="1" id="KW-1133">Transmembrane helix</keyword>
<keyword evidence="3" id="KW-1185">Reference proteome</keyword>